<evidence type="ECO:0000259" key="7">
    <source>
        <dbReference type="Pfam" id="PF00675"/>
    </source>
</evidence>
<keyword evidence="4" id="KW-0862">Zinc</keyword>
<feature type="domain" description="Peptidase M16 C-terminal" evidence="8">
    <location>
        <begin position="187"/>
        <end position="365"/>
    </location>
</feature>
<comment type="caution">
    <text evidence="9">The sequence shown here is derived from an EMBL/GenBank/DDBJ whole genome shotgun (WGS) entry which is preliminary data.</text>
</comment>
<evidence type="ECO:0000256" key="4">
    <source>
        <dbReference type="ARBA" id="ARBA00022833"/>
    </source>
</evidence>
<dbReference type="Gene3D" id="3.30.830.10">
    <property type="entry name" value="Metalloenzyme, LuxS/M16 peptidase-like"/>
    <property type="match status" value="2"/>
</dbReference>
<dbReference type="GO" id="GO:0046872">
    <property type="term" value="F:metal ion binding"/>
    <property type="evidence" value="ECO:0007669"/>
    <property type="project" value="InterPro"/>
</dbReference>
<name>A0A1V4D017_9ACTN</name>
<evidence type="ECO:0000256" key="2">
    <source>
        <dbReference type="ARBA" id="ARBA00022670"/>
    </source>
</evidence>
<dbReference type="OrthoDB" id="9811314at2"/>
<keyword evidence="10" id="KW-1185">Reference proteome</keyword>
<dbReference type="GO" id="GO:0006508">
    <property type="term" value="P:proteolysis"/>
    <property type="evidence" value="ECO:0007669"/>
    <property type="project" value="UniProtKB-KW"/>
</dbReference>
<dbReference type="InterPro" id="IPR011765">
    <property type="entry name" value="Pept_M16_N"/>
</dbReference>
<keyword evidence="5" id="KW-0482">Metalloprotease</keyword>
<evidence type="ECO:0000256" key="1">
    <source>
        <dbReference type="ARBA" id="ARBA00007261"/>
    </source>
</evidence>
<keyword evidence="3" id="KW-0378">Hydrolase</keyword>
<feature type="compositionally biased region" description="Acidic residues" evidence="6">
    <location>
        <begin position="438"/>
        <end position="456"/>
    </location>
</feature>
<evidence type="ECO:0000256" key="3">
    <source>
        <dbReference type="ARBA" id="ARBA00022801"/>
    </source>
</evidence>
<protein>
    <submittedName>
        <fullName evidence="9">Peptidase M16</fullName>
    </submittedName>
</protein>
<dbReference type="PANTHER" id="PTHR43690">
    <property type="entry name" value="NARDILYSIN"/>
    <property type="match status" value="1"/>
</dbReference>
<dbReference type="PANTHER" id="PTHR43690:SF17">
    <property type="entry name" value="PROTEIN YHJJ"/>
    <property type="match status" value="1"/>
</dbReference>
<proteinExistence type="inferred from homology"/>
<dbReference type="InterPro" id="IPR007863">
    <property type="entry name" value="Peptidase_M16_C"/>
</dbReference>
<dbReference type="Pfam" id="PF00675">
    <property type="entry name" value="Peptidase_M16"/>
    <property type="match status" value="1"/>
</dbReference>
<dbReference type="RefSeq" id="WP_075200458.1">
    <property type="nucleotide sequence ID" value="NZ_LAKD02000070.1"/>
</dbReference>
<dbReference type="Pfam" id="PF05193">
    <property type="entry name" value="Peptidase_M16_C"/>
    <property type="match status" value="1"/>
</dbReference>
<sequence length="456" mass="49565">MPMGHTATQQAGSGGLKATEHRLANGLRVVLSEDHLTPVAAVCLWYDVGSRHEVKGRTGLAHLFEHLMFQGSAQVTGNGHFELVQGAGGSLNGTTSFERTNYFETMPAHQVELALWLEADRMGSLLTALDEESLENQRDVVKNERRQRYDNVPYGTAFEKLVAMAYPEGHPYHHTPIGSMADLDAASLEDAREFFRTYYAPNNAVLSIVGDIAPEQTLAWVEKYFGSIPSHEAKRPPRDGTLPEVIGGQLREVVEEEVPARALMAAYRLPHDGTRESDAADLALTVLGGGESSRLHNRLVRRDRTAVAAGFGLLRLSGAPSLGWLDVKTSGGVEVPAIEAAVDEELARFAEEGPSPQEMERAQAQIEREWLDRLATVGGRADELCRYAVLFGDPQLALTAVERVLDISPEEVRAVAAARLRPDNRAVLVYEPVQGAEDAAETAEAADTDAEGEAAQ</sequence>
<evidence type="ECO:0000256" key="5">
    <source>
        <dbReference type="ARBA" id="ARBA00023049"/>
    </source>
</evidence>
<dbReference type="EMBL" id="LAKD02000070">
    <property type="protein sequence ID" value="OPF75360.1"/>
    <property type="molecule type" value="Genomic_DNA"/>
</dbReference>
<comment type="similarity">
    <text evidence="1">Belongs to the peptidase M16 family.</text>
</comment>
<reference evidence="9" key="1">
    <citation type="submission" date="2016-12" db="EMBL/GenBank/DDBJ databases">
        <title>Genome sequence of Streptomyces antioxidans MUSC 164.</title>
        <authorList>
            <person name="Lee L.-H."/>
            <person name="Ser H.-L."/>
        </authorList>
    </citation>
    <scope>NUCLEOTIDE SEQUENCE [LARGE SCALE GENOMIC DNA]</scope>
    <source>
        <strain evidence="9">MUSC 164</strain>
    </source>
</reference>
<accession>A0A1V4D017</accession>
<feature type="domain" description="Peptidase M16 N-terminal" evidence="7">
    <location>
        <begin position="28"/>
        <end position="167"/>
    </location>
</feature>
<dbReference type="GO" id="GO:0008237">
    <property type="term" value="F:metallopeptidase activity"/>
    <property type="evidence" value="ECO:0007669"/>
    <property type="project" value="UniProtKB-KW"/>
</dbReference>
<dbReference type="SUPFAM" id="SSF63411">
    <property type="entry name" value="LuxS/MPP-like metallohydrolase"/>
    <property type="match status" value="2"/>
</dbReference>
<evidence type="ECO:0000259" key="8">
    <source>
        <dbReference type="Pfam" id="PF05193"/>
    </source>
</evidence>
<evidence type="ECO:0000313" key="10">
    <source>
        <dbReference type="Proteomes" id="UP000033615"/>
    </source>
</evidence>
<dbReference type="Proteomes" id="UP000033615">
    <property type="component" value="Unassembled WGS sequence"/>
</dbReference>
<evidence type="ECO:0000313" key="9">
    <source>
        <dbReference type="EMBL" id="OPF75360.1"/>
    </source>
</evidence>
<feature type="region of interest" description="Disordered" evidence="6">
    <location>
        <begin position="434"/>
        <end position="456"/>
    </location>
</feature>
<dbReference type="InterPro" id="IPR050626">
    <property type="entry name" value="Peptidase_M16"/>
</dbReference>
<gene>
    <name evidence="9" type="ORF">VT50_0224680</name>
</gene>
<keyword evidence="2" id="KW-0645">Protease</keyword>
<organism evidence="9 10">
    <name type="scientific">Streptomyces antioxidans</name>
    <dbReference type="NCBI Taxonomy" id="1507734"/>
    <lineage>
        <taxon>Bacteria</taxon>
        <taxon>Bacillati</taxon>
        <taxon>Actinomycetota</taxon>
        <taxon>Actinomycetes</taxon>
        <taxon>Kitasatosporales</taxon>
        <taxon>Streptomycetaceae</taxon>
        <taxon>Streptomyces</taxon>
    </lineage>
</organism>
<evidence type="ECO:0000256" key="6">
    <source>
        <dbReference type="SAM" id="MobiDB-lite"/>
    </source>
</evidence>
<dbReference type="InterPro" id="IPR011249">
    <property type="entry name" value="Metalloenz_LuxS/M16"/>
</dbReference>
<dbReference type="AlphaFoldDB" id="A0A1V4D017"/>